<dbReference type="InParanoid" id="A0A1B4XD92"/>
<dbReference type="EMBL" id="AP014879">
    <property type="protein sequence ID" value="BAV32779.1"/>
    <property type="molecule type" value="Genomic_DNA"/>
</dbReference>
<accession>A0A1B4XD92</accession>
<dbReference type="KEGG" id="slim:SCL_0457"/>
<dbReference type="Proteomes" id="UP000243180">
    <property type="component" value="Chromosome"/>
</dbReference>
<evidence type="ECO:0000313" key="3">
    <source>
        <dbReference type="Proteomes" id="UP000243180"/>
    </source>
</evidence>
<dbReference type="AlphaFoldDB" id="A0A1B4XD92"/>
<evidence type="ECO:0000313" key="2">
    <source>
        <dbReference type="EMBL" id="BAV32779.1"/>
    </source>
</evidence>
<keyword evidence="1" id="KW-0732">Signal</keyword>
<sequence>MLLPARKIIACLLFCAAVAALAAETRHATDPETGIETWETTAHGVSLRLTQILPDQVRGFYQARGFDAASVERLATGACVFQTVLRNDSAPGTIEFSLADWRSVSAGGERPLKLEADWQKEWGQRGVPLAARTAFRYALYPTQHRYEVGDWNMGMTTYALPLGSRFDLRFVWSEGDKRREVMLSGVRCAAETSP</sequence>
<dbReference type="OrthoDB" id="5764209at2"/>
<name>A0A1B4XD92_9GAMM</name>
<feature type="chain" id="PRO_5008572331" evidence="1">
    <location>
        <begin position="23"/>
        <end position="194"/>
    </location>
</feature>
<proteinExistence type="predicted"/>
<dbReference type="RefSeq" id="WP_096359601.1">
    <property type="nucleotide sequence ID" value="NZ_AP014879.1"/>
</dbReference>
<feature type="signal peptide" evidence="1">
    <location>
        <begin position="1"/>
        <end position="22"/>
    </location>
</feature>
<organism evidence="2 3">
    <name type="scientific">Sulfuricaulis limicola</name>
    <dbReference type="NCBI Taxonomy" id="1620215"/>
    <lineage>
        <taxon>Bacteria</taxon>
        <taxon>Pseudomonadati</taxon>
        <taxon>Pseudomonadota</taxon>
        <taxon>Gammaproteobacteria</taxon>
        <taxon>Acidiferrobacterales</taxon>
        <taxon>Acidiferrobacteraceae</taxon>
        <taxon>Sulfuricaulis</taxon>
    </lineage>
</organism>
<keyword evidence="3" id="KW-1185">Reference proteome</keyword>
<protein>
    <submittedName>
        <fullName evidence="2">Uncharacterized protein</fullName>
    </submittedName>
</protein>
<reference evidence="2 3" key="1">
    <citation type="submission" date="2015-05" db="EMBL/GenBank/DDBJ databases">
        <title>Complete genome sequence of a sulfur-oxidizing gammaproteobacterium strain HA5.</title>
        <authorList>
            <person name="Miura A."/>
            <person name="Kojima H."/>
            <person name="Fukui M."/>
        </authorList>
    </citation>
    <scope>NUCLEOTIDE SEQUENCE [LARGE SCALE GENOMIC DNA]</scope>
    <source>
        <strain evidence="2 3">HA5</strain>
    </source>
</reference>
<gene>
    <name evidence="2" type="ORF">SCL_0457</name>
</gene>
<evidence type="ECO:0000256" key="1">
    <source>
        <dbReference type="SAM" id="SignalP"/>
    </source>
</evidence>